<feature type="domain" description="RDD" evidence="6">
    <location>
        <begin position="5"/>
        <end position="100"/>
    </location>
</feature>
<feature type="transmembrane region" description="Helical" evidence="5">
    <location>
        <begin position="12"/>
        <end position="33"/>
    </location>
</feature>
<evidence type="ECO:0000313" key="8">
    <source>
        <dbReference type="Proteomes" id="UP000627292"/>
    </source>
</evidence>
<keyword evidence="2 5" id="KW-0812">Transmembrane</keyword>
<proteinExistence type="predicted"/>
<comment type="subcellular location">
    <subcellularLocation>
        <location evidence="1">Membrane</location>
        <topology evidence="1">Multi-pass membrane protein</topology>
    </subcellularLocation>
</comment>
<gene>
    <name evidence="7" type="ORF">GCM10011379_03800</name>
</gene>
<keyword evidence="8" id="KW-1185">Reference proteome</keyword>
<evidence type="ECO:0000256" key="3">
    <source>
        <dbReference type="ARBA" id="ARBA00022989"/>
    </source>
</evidence>
<dbReference type="EMBL" id="BMIB01000001">
    <property type="protein sequence ID" value="GGH58256.1"/>
    <property type="molecule type" value="Genomic_DNA"/>
</dbReference>
<evidence type="ECO:0000313" key="7">
    <source>
        <dbReference type="EMBL" id="GGH58256.1"/>
    </source>
</evidence>
<evidence type="ECO:0000256" key="2">
    <source>
        <dbReference type="ARBA" id="ARBA00022692"/>
    </source>
</evidence>
<dbReference type="Pfam" id="PF06271">
    <property type="entry name" value="RDD"/>
    <property type="match status" value="1"/>
</dbReference>
<keyword evidence="4 5" id="KW-0472">Membrane</keyword>
<dbReference type="GO" id="GO:0016020">
    <property type="term" value="C:membrane"/>
    <property type="evidence" value="ECO:0007669"/>
    <property type="project" value="UniProtKB-SubCell"/>
</dbReference>
<evidence type="ECO:0000259" key="6">
    <source>
        <dbReference type="Pfam" id="PF06271"/>
    </source>
</evidence>
<reference evidence="7" key="2">
    <citation type="submission" date="2020-09" db="EMBL/GenBank/DDBJ databases">
        <authorList>
            <person name="Sun Q."/>
            <person name="Zhou Y."/>
        </authorList>
    </citation>
    <scope>NUCLEOTIDE SEQUENCE</scope>
    <source>
        <strain evidence="7">CGMCC 1.15290</strain>
    </source>
</reference>
<sequence length="125" mass="15042">MNKVGIGTRVLNFLIDTFLFFWLGFIGYKIWYFYAYYYRIPFIPFYYFFYMAWFIYYLVGEGLFRSTVGKRFTYSKVVTKTGGRPAFWQVLVRSAIRLTIIDCLFIPFLDKPLHDYLSATEVVEK</sequence>
<evidence type="ECO:0000256" key="4">
    <source>
        <dbReference type="ARBA" id="ARBA00023136"/>
    </source>
</evidence>
<dbReference type="InterPro" id="IPR010432">
    <property type="entry name" value="RDD"/>
</dbReference>
<protein>
    <recommendedName>
        <fullName evidence="6">RDD domain-containing protein</fullName>
    </recommendedName>
</protein>
<dbReference type="Proteomes" id="UP000627292">
    <property type="component" value="Unassembled WGS sequence"/>
</dbReference>
<reference evidence="7" key="1">
    <citation type="journal article" date="2014" name="Int. J. Syst. Evol. Microbiol.">
        <title>Complete genome sequence of Corynebacterium casei LMG S-19264T (=DSM 44701T), isolated from a smear-ripened cheese.</title>
        <authorList>
            <consortium name="US DOE Joint Genome Institute (JGI-PGF)"/>
            <person name="Walter F."/>
            <person name="Albersmeier A."/>
            <person name="Kalinowski J."/>
            <person name="Ruckert C."/>
        </authorList>
    </citation>
    <scope>NUCLEOTIDE SEQUENCE</scope>
    <source>
        <strain evidence="7">CGMCC 1.15290</strain>
    </source>
</reference>
<name>A0A917MQG8_9BACT</name>
<keyword evidence="3 5" id="KW-1133">Transmembrane helix</keyword>
<evidence type="ECO:0000256" key="5">
    <source>
        <dbReference type="SAM" id="Phobius"/>
    </source>
</evidence>
<comment type="caution">
    <text evidence="7">The sequence shown here is derived from an EMBL/GenBank/DDBJ whole genome shotgun (WGS) entry which is preliminary data.</text>
</comment>
<feature type="transmembrane region" description="Helical" evidence="5">
    <location>
        <begin position="45"/>
        <end position="64"/>
    </location>
</feature>
<dbReference type="AlphaFoldDB" id="A0A917MQG8"/>
<accession>A0A917MQG8</accession>
<organism evidence="7 8">
    <name type="scientific">Filimonas zeae</name>
    <dbReference type="NCBI Taxonomy" id="1737353"/>
    <lineage>
        <taxon>Bacteria</taxon>
        <taxon>Pseudomonadati</taxon>
        <taxon>Bacteroidota</taxon>
        <taxon>Chitinophagia</taxon>
        <taxon>Chitinophagales</taxon>
        <taxon>Chitinophagaceae</taxon>
        <taxon>Filimonas</taxon>
    </lineage>
</organism>
<evidence type="ECO:0000256" key="1">
    <source>
        <dbReference type="ARBA" id="ARBA00004141"/>
    </source>
</evidence>
<dbReference type="RefSeq" id="WP_188950168.1">
    <property type="nucleotide sequence ID" value="NZ_BMIB01000001.1"/>
</dbReference>